<dbReference type="EMBL" id="QBUD01000005">
    <property type="protein sequence ID" value="PUB14889.1"/>
    <property type="molecule type" value="Genomic_DNA"/>
</dbReference>
<dbReference type="Pfam" id="PF06707">
    <property type="entry name" value="DUF1194"/>
    <property type="match status" value="1"/>
</dbReference>
<dbReference type="Gene3D" id="3.40.50.410">
    <property type="entry name" value="von Willebrand factor, type A domain"/>
    <property type="match status" value="1"/>
</dbReference>
<reference evidence="1 2" key="1">
    <citation type="submission" date="2018-04" db="EMBL/GenBank/DDBJ databases">
        <title>Genomic Encyclopedia of Archaeal and Bacterial Type Strains, Phase II (KMG-II): from individual species to whole genera.</title>
        <authorList>
            <person name="Goeker M."/>
        </authorList>
    </citation>
    <scope>NUCLEOTIDE SEQUENCE [LARGE SCALE GENOMIC DNA]</scope>
    <source>
        <strain evidence="1 2">DSM 29955</strain>
    </source>
</reference>
<dbReference type="Proteomes" id="UP000244523">
    <property type="component" value="Unassembled WGS sequence"/>
</dbReference>
<proteinExistence type="predicted"/>
<gene>
    <name evidence="1" type="ORF">C8N45_105112</name>
</gene>
<keyword evidence="2" id="KW-1185">Reference proteome</keyword>
<organism evidence="1 2">
    <name type="scientific">Yoonia sediminilitoris</name>
    <dbReference type="NCBI Taxonomy" id="1286148"/>
    <lineage>
        <taxon>Bacteria</taxon>
        <taxon>Pseudomonadati</taxon>
        <taxon>Pseudomonadota</taxon>
        <taxon>Alphaproteobacteria</taxon>
        <taxon>Rhodobacterales</taxon>
        <taxon>Paracoccaceae</taxon>
        <taxon>Yoonia</taxon>
    </lineage>
</organism>
<comment type="caution">
    <text evidence="1">The sequence shown here is derived from an EMBL/GenBank/DDBJ whole genome shotgun (WGS) entry which is preliminary data.</text>
</comment>
<dbReference type="CDD" id="cd00198">
    <property type="entry name" value="vWFA"/>
    <property type="match status" value="1"/>
</dbReference>
<evidence type="ECO:0000313" key="1">
    <source>
        <dbReference type="EMBL" id="PUB14889.1"/>
    </source>
</evidence>
<evidence type="ECO:0000313" key="2">
    <source>
        <dbReference type="Proteomes" id="UP000244523"/>
    </source>
</evidence>
<protein>
    <submittedName>
        <fullName evidence="1">Uncharacterized protein DUF1194</fullName>
    </submittedName>
</protein>
<dbReference type="InterPro" id="IPR036465">
    <property type="entry name" value="vWFA_dom_sf"/>
</dbReference>
<accession>A0A2T6KH94</accession>
<dbReference type="SUPFAM" id="SSF53300">
    <property type="entry name" value="vWA-like"/>
    <property type="match status" value="1"/>
</dbReference>
<name>A0A2T6KH94_9RHOB</name>
<dbReference type="InterPro" id="IPR010607">
    <property type="entry name" value="DUF1194"/>
</dbReference>
<sequence>MLGHLDLMKIALILLALLSLSVARPAIADEIEVDLELVLMVDVSRSMTERELEIQRRGYAEALQSDSVFSAVQSGLLQRVAITYIEWAGTQEVVVGWRVVQTRADLDAFARSLTSKFNPALRRTSISGALSYGTAQLNNNIYKGLRRVIDISGDGPNNQGRYVVQARDEALAQGIIINGLPLMTREGMGNSWHLDDLDVYYRNCVIGGPGSFVIPVLDWADFAEAVRRKLILEMVATPQPDILVQVQSTSRDPSDCQIGEKIWRDRQQYWGDP</sequence>
<dbReference type="AlphaFoldDB" id="A0A2T6KH94"/>